<dbReference type="Gene3D" id="4.10.365.10">
    <property type="entry name" value="p27"/>
    <property type="match status" value="1"/>
</dbReference>
<organism evidence="1 2">
    <name type="scientific">Blepharisma stoltei</name>
    <dbReference type="NCBI Taxonomy" id="1481888"/>
    <lineage>
        <taxon>Eukaryota</taxon>
        <taxon>Sar</taxon>
        <taxon>Alveolata</taxon>
        <taxon>Ciliophora</taxon>
        <taxon>Postciliodesmatophora</taxon>
        <taxon>Heterotrichea</taxon>
        <taxon>Heterotrichida</taxon>
        <taxon>Blepharismidae</taxon>
        <taxon>Blepharisma</taxon>
    </lineage>
</organism>
<dbReference type="Proteomes" id="UP001162131">
    <property type="component" value="Unassembled WGS sequence"/>
</dbReference>
<protein>
    <submittedName>
        <fullName evidence="1">Uncharacterized protein</fullName>
    </submittedName>
</protein>
<dbReference type="AlphaFoldDB" id="A0AAU9INE5"/>
<proteinExistence type="predicted"/>
<comment type="caution">
    <text evidence="1">The sequence shown here is derived from an EMBL/GenBank/DDBJ whole genome shotgun (WGS) entry which is preliminary data.</text>
</comment>
<sequence>MSLLLKQISKHKKSYTQLATDLDKLRIRRFLKFWIHFYEDCKRNLLHLPKIFPNIINNMSLFGFTLDECSADIDNWMSEIKENLDNITNKQATDYEFDFANELPQIKTQRFQWEEIQEGIKPSCGFYSSFRNSYARSSISTMPSLDADQVEEIPKILDLNMRVSLDSENFGDFSLKNQKSL</sequence>
<gene>
    <name evidence="1" type="ORF">BSTOLATCC_MIC15744</name>
</gene>
<accession>A0AAU9INE5</accession>
<keyword evidence="2" id="KW-1185">Reference proteome</keyword>
<reference evidence="1" key="1">
    <citation type="submission" date="2021-09" db="EMBL/GenBank/DDBJ databases">
        <authorList>
            <consortium name="AG Swart"/>
            <person name="Singh M."/>
            <person name="Singh A."/>
            <person name="Seah K."/>
            <person name="Emmerich C."/>
        </authorList>
    </citation>
    <scope>NUCLEOTIDE SEQUENCE</scope>
    <source>
        <strain evidence="1">ATCC30299</strain>
    </source>
</reference>
<evidence type="ECO:0000313" key="2">
    <source>
        <dbReference type="Proteomes" id="UP001162131"/>
    </source>
</evidence>
<evidence type="ECO:0000313" key="1">
    <source>
        <dbReference type="EMBL" id="CAG9316310.1"/>
    </source>
</evidence>
<name>A0AAU9INE5_9CILI</name>
<dbReference type="EMBL" id="CAJZBQ010000015">
    <property type="protein sequence ID" value="CAG9316310.1"/>
    <property type="molecule type" value="Genomic_DNA"/>
</dbReference>
<dbReference type="InterPro" id="IPR044898">
    <property type="entry name" value="CDI_dom_sf"/>
</dbReference>